<dbReference type="Proteomes" id="UP001589667">
    <property type="component" value="Unassembled WGS sequence"/>
</dbReference>
<evidence type="ECO:0000256" key="3">
    <source>
        <dbReference type="ARBA" id="ARBA00022448"/>
    </source>
</evidence>
<evidence type="ECO:0000256" key="2">
    <source>
        <dbReference type="ARBA" id="ARBA00010735"/>
    </source>
</evidence>
<feature type="transmembrane region" description="Helical" evidence="8">
    <location>
        <begin position="79"/>
        <end position="104"/>
    </location>
</feature>
<keyword evidence="7 8" id="KW-0472">Membrane</keyword>
<accession>A0ABV5SUL5</accession>
<evidence type="ECO:0000256" key="6">
    <source>
        <dbReference type="ARBA" id="ARBA00022989"/>
    </source>
</evidence>
<evidence type="ECO:0000256" key="4">
    <source>
        <dbReference type="ARBA" id="ARBA00022475"/>
    </source>
</evidence>
<comment type="caution">
    <text evidence="9">The sequence shown here is derived from an EMBL/GenBank/DDBJ whole genome shotgun (WGS) entry which is preliminary data.</text>
</comment>
<sequence>MAERPDELLPVGGADGAELTSATDVATARRAARRDGFAVGLATAVYGISFGALAVASGLDVWQTCFLSLVMFTGGSQFALVGVLASGGVAAGGSAIATAAMLGIRNVIYGMRMKPLVTPPDADGRPASVWRRVAAAWITIDESTAVALAQSDDRAARTGFWVTGIVIFVGWNLTTLAGALIGDAIGDTRAWGLDAAAAAAFLGLLWPRLKKFQAGAVAVGAAVVATITMPVLMPGLPVLVAAVVAVVVGWFDLFSRRRTE</sequence>
<comment type="similarity">
    <text evidence="2">Belongs to the AzlC family.</text>
</comment>
<dbReference type="PANTHER" id="PTHR34979">
    <property type="entry name" value="INNER MEMBRANE PROTEIN YGAZ"/>
    <property type="match status" value="1"/>
</dbReference>
<dbReference type="InterPro" id="IPR011606">
    <property type="entry name" value="Brnchd-chn_aa_trnsp_permease"/>
</dbReference>
<feature type="transmembrane region" description="Helical" evidence="8">
    <location>
        <begin position="160"/>
        <end position="182"/>
    </location>
</feature>
<feature type="transmembrane region" description="Helical" evidence="8">
    <location>
        <begin position="188"/>
        <end position="207"/>
    </location>
</feature>
<comment type="subcellular location">
    <subcellularLocation>
        <location evidence="1">Cell membrane</location>
        <topology evidence="1">Multi-pass membrane protein</topology>
    </subcellularLocation>
</comment>
<name>A0ABV5SUL5_9MICO</name>
<dbReference type="RefSeq" id="WP_157424408.1">
    <property type="nucleotide sequence ID" value="NZ_BAAANI010000005.1"/>
</dbReference>
<evidence type="ECO:0000256" key="1">
    <source>
        <dbReference type="ARBA" id="ARBA00004651"/>
    </source>
</evidence>
<gene>
    <name evidence="9" type="ORF">ACFFQV_16995</name>
</gene>
<proteinExistence type="inferred from homology"/>
<feature type="transmembrane region" description="Helical" evidence="8">
    <location>
        <begin position="238"/>
        <end position="255"/>
    </location>
</feature>
<dbReference type="Pfam" id="PF03591">
    <property type="entry name" value="AzlC"/>
    <property type="match status" value="1"/>
</dbReference>
<keyword evidence="5 8" id="KW-0812">Transmembrane</keyword>
<keyword evidence="3" id="KW-0813">Transport</keyword>
<evidence type="ECO:0000313" key="10">
    <source>
        <dbReference type="Proteomes" id="UP001589667"/>
    </source>
</evidence>
<evidence type="ECO:0000256" key="5">
    <source>
        <dbReference type="ARBA" id="ARBA00022692"/>
    </source>
</evidence>
<evidence type="ECO:0000256" key="8">
    <source>
        <dbReference type="SAM" id="Phobius"/>
    </source>
</evidence>
<evidence type="ECO:0000256" key="7">
    <source>
        <dbReference type="ARBA" id="ARBA00023136"/>
    </source>
</evidence>
<evidence type="ECO:0000313" key="9">
    <source>
        <dbReference type="EMBL" id="MFB9643990.1"/>
    </source>
</evidence>
<feature type="transmembrane region" description="Helical" evidence="8">
    <location>
        <begin position="37"/>
        <end position="59"/>
    </location>
</feature>
<keyword evidence="4" id="KW-1003">Cell membrane</keyword>
<keyword evidence="6 8" id="KW-1133">Transmembrane helix</keyword>
<organism evidence="9 10">
    <name type="scientific">Agromyces lapidis</name>
    <dbReference type="NCBI Taxonomy" id="279574"/>
    <lineage>
        <taxon>Bacteria</taxon>
        <taxon>Bacillati</taxon>
        <taxon>Actinomycetota</taxon>
        <taxon>Actinomycetes</taxon>
        <taxon>Micrococcales</taxon>
        <taxon>Microbacteriaceae</taxon>
        <taxon>Agromyces</taxon>
    </lineage>
</organism>
<keyword evidence="10" id="KW-1185">Reference proteome</keyword>
<reference evidence="9 10" key="1">
    <citation type="submission" date="2024-09" db="EMBL/GenBank/DDBJ databases">
        <authorList>
            <person name="Sun Q."/>
            <person name="Mori K."/>
        </authorList>
    </citation>
    <scope>NUCLEOTIDE SEQUENCE [LARGE SCALE GENOMIC DNA]</scope>
    <source>
        <strain evidence="9 10">JCM 14321</strain>
    </source>
</reference>
<dbReference type="EMBL" id="JBHMBL010000004">
    <property type="protein sequence ID" value="MFB9643990.1"/>
    <property type="molecule type" value="Genomic_DNA"/>
</dbReference>
<feature type="transmembrane region" description="Helical" evidence="8">
    <location>
        <begin position="214"/>
        <end position="232"/>
    </location>
</feature>
<protein>
    <submittedName>
        <fullName evidence="9">AzlC family ABC transporter permease</fullName>
    </submittedName>
</protein>
<dbReference type="PANTHER" id="PTHR34979:SF1">
    <property type="entry name" value="INNER MEMBRANE PROTEIN YGAZ"/>
    <property type="match status" value="1"/>
</dbReference>